<evidence type="ECO:0000256" key="5">
    <source>
        <dbReference type="ARBA" id="ARBA00022833"/>
    </source>
</evidence>
<organism evidence="11 12">
    <name type="scientific">Culex pipiens pipiens</name>
    <name type="common">Northern house mosquito</name>
    <dbReference type="NCBI Taxonomy" id="38569"/>
    <lineage>
        <taxon>Eukaryota</taxon>
        <taxon>Metazoa</taxon>
        <taxon>Ecdysozoa</taxon>
        <taxon>Arthropoda</taxon>
        <taxon>Hexapoda</taxon>
        <taxon>Insecta</taxon>
        <taxon>Pterygota</taxon>
        <taxon>Neoptera</taxon>
        <taxon>Endopterygota</taxon>
        <taxon>Diptera</taxon>
        <taxon>Nematocera</taxon>
        <taxon>Culicoidea</taxon>
        <taxon>Culicidae</taxon>
        <taxon>Culicinae</taxon>
        <taxon>Culicini</taxon>
        <taxon>Culex</taxon>
        <taxon>Culex</taxon>
    </lineage>
</organism>
<dbReference type="GO" id="GO:0003677">
    <property type="term" value="F:DNA binding"/>
    <property type="evidence" value="ECO:0007669"/>
    <property type="project" value="UniProtKB-KW"/>
</dbReference>
<evidence type="ECO:0000256" key="3">
    <source>
        <dbReference type="ARBA" id="ARBA00022737"/>
    </source>
</evidence>
<feature type="domain" description="C2H2-type" evidence="10">
    <location>
        <begin position="430"/>
        <end position="457"/>
    </location>
</feature>
<evidence type="ECO:0000313" key="11">
    <source>
        <dbReference type="EMBL" id="KAL1403910.1"/>
    </source>
</evidence>
<dbReference type="PROSITE" id="PS00028">
    <property type="entry name" value="ZINC_FINGER_C2H2_1"/>
    <property type="match status" value="1"/>
</dbReference>
<dbReference type="PANTHER" id="PTHR24394:SF29">
    <property type="entry name" value="MYONEURIN"/>
    <property type="match status" value="1"/>
</dbReference>
<dbReference type="AlphaFoldDB" id="A0ABD1DXR2"/>
<keyword evidence="5" id="KW-0862">Zinc</keyword>
<feature type="region of interest" description="Disordered" evidence="9">
    <location>
        <begin position="139"/>
        <end position="168"/>
    </location>
</feature>
<dbReference type="PANTHER" id="PTHR24394">
    <property type="entry name" value="ZINC FINGER PROTEIN"/>
    <property type="match status" value="1"/>
</dbReference>
<feature type="compositionally biased region" description="Basic and acidic residues" evidence="9">
    <location>
        <begin position="319"/>
        <end position="343"/>
    </location>
</feature>
<dbReference type="InterPro" id="IPR036236">
    <property type="entry name" value="Znf_C2H2_sf"/>
</dbReference>
<proteinExistence type="predicted"/>
<feature type="region of interest" description="Disordered" evidence="9">
    <location>
        <begin position="312"/>
        <end position="343"/>
    </location>
</feature>
<dbReference type="FunFam" id="3.30.160.60:FF:001465">
    <property type="entry name" value="Zinc finger protein 560"/>
    <property type="match status" value="1"/>
</dbReference>
<dbReference type="GO" id="GO:0008270">
    <property type="term" value="F:zinc ion binding"/>
    <property type="evidence" value="ECO:0007669"/>
    <property type="project" value="UniProtKB-KW"/>
</dbReference>
<evidence type="ECO:0000256" key="8">
    <source>
        <dbReference type="PROSITE-ProRule" id="PRU00042"/>
    </source>
</evidence>
<keyword evidence="7" id="KW-0539">Nucleus</keyword>
<dbReference type="PROSITE" id="PS50157">
    <property type="entry name" value="ZINC_FINGER_C2H2_2"/>
    <property type="match status" value="1"/>
</dbReference>
<keyword evidence="4 8" id="KW-0863">Zinc-finger</keyword>
<name>A0ABD1DXR2_CULPP</name>
<dbReference type="Proteomes" id="UP001562425">
    <property type="component" value="Unassembled WGS sequence"/>
</dbReference>
<evidence type="ECO:0000256" key="7">
    <source>
        <dbReference type="ARBA" id="ARBA00023242"/>
    </source>
</evidence>
<dbReference type="SUPFAM" id="SSF57667">
    <property type="entry name" value="beta-beta-alpha zinc fingers"/>
    <property type="match status" value="1"/>
</dbReference>
<dbReference type="GO" id="GO:0005634">
    <property type="term" value="C:nucleus"/>
    <property type="evidence" value="ECO:0007669"/>
    <property type="project" value="UniProtKB-SubCell"/>
</dbReference>
<accession>A0ABD1DXR2</accession>
<dbReference type="SMART" id="SM00355">
    <property type="entry name" value="ZnF_C2H2"/>
    <property type="match status" value="1"/>
</dbReference>
<evidence type="ECO:0000256" key="9">
    <source>
        <dbReference type="SAM" id="MobiDB-lite"/>
    </source>
</evidence>
<sequence length="457" mass="52957">MLKLRRDLRRTVTLLEMIERREKIKREQLYLSIEKRYQAQDFVSFSPAFALSYSNQNSLHHRAIFRCLAGPVSEGSRRDVVLSLDLLHKFQRILFTYTYQSKTDNDLSGAEALLDSYIQQVVTACVTTLNKAHETRAKKATRNFSDSRFPSLRTPHRATRTNTSSAIEGEVHDSDDMEWLCIICGSTYHNNSYSEPQVDENKINIYLQMASDAGQSCGCGRNAEVARNRLQNEKLWPRESKRLRIRSRSIRFARASRRRTRRVVVLEKTVPSKNLLKVHLINSGNELRPPLLLMKNLRAFAFRQFVPSARGQRVYPDPDEQRCGASEDKFGDSLHESHPQGSRGKLDEVTFRNFVCDFKQVDINNCLHIPQDNSIVRIAKFVRSFHNKTRLKWHMVSHRNKTARCEVCSEEFPDGRSFMNNRSHTESRQFPCHECGKTFGSRSSQQIHLRVHSGERP</sequence>
<evidence type="ECO:0000256" key="6">
    <source>
        <dbReference type="ARBA" id="ARBA00023125"/>
    </source>
</evidence>
<keyword evidence="6" id="KW-0238">DNA-binding</keyword>
<reference evidence="11 12" key="1">
    <citation type="submission" date="2024-05" db="EMBL/GenBank/DDBJ databases">
        <title>Culex pipiens pipiens assembly and annotation.</title>
        <authorList>
            <person name="Alout H."/>
            <person name="Durand T."/>
        </authorList>
    </citation>
    <scope>NUCLEOTIDE SEQUENCE [LARGE SCALE GENOMIC DNA]</scope>
    <source>
        <strain evidence="11">HA-2024</strain>
        <tissue evidence="11">Whole body</tissue>
    </source>
</reference>
<keyword evidence="3" id="KW-0677">Repeat</keyword>
<evidence type="ECO:0000256" key="1">
    <source>
        <dbReference type="ARBA" id="ARBA00004123"/>
    </source>
</evidence>
<protein>
    <recommendedName>
        <fullName evidence="10">C2H2-type domain-containing protein</fullName>
    </recommendedName>
</protein>
<dbReference type="GO" id="GO:0000122">
    <property type="term" value="P:negative regulation of transcription by RNA polymerase II"/>
    <property type="evidence" value="ECO:0007669"/>
    <property type="project" value="UniProtKB-ARBA"/>
</dbReference>
<dbReference type="EMBL" id="JBEHCU010001006">
    <property type="protein sequence ID" value="KAL1403910.1"/>
    <property type="molecule type" value="Genomic_DNA"/>
</dbReference>
<evidence type="ECO:0000256" key="2">
    <source>
        <dbReference type="ARBA" id="ARBA00022723"/>
    </source>
</evidence>
<keyword evidence="2" id="KW-0479">Metal-binding</keyword>
<evidence type="ECO:0000259" key="10">
    <source>
        <dbReference type="PROSITE" id="PS50157"/>
    </source>
</evidence>
<gene>
    <name evidence="11" type="ORF">pipiens_005512</name>
</gene>
<comment type="subcellular location">
    <subcellularLocation>
        <location evidence="1">Nucleus</location>
    </subcellularLocation>
</comment>
<comment type="caution">
    <text evidence="11">The sequence shown here is derived from an EMBL/GenBank/DDBJ whole genome shotgun (WGS) entry which is preliminary data.</text>
</comment>
<dbReference type="Gene3D" id="3.30.160.60">
    <property type="entry name" value="Classic Zinc Finger"/>
    <property type="match status" value="1"/>
</dbReference>
<keyword evidence="12" id="KW-1185">Reference proteome</keyword>
<evidence type="ECO:0000313" key="12">
    <source>
        <dbReference type="Proteomes" id="UP001562425"/>
    </source>
</evidence>
<evidence type="ECO:0000256" key="4">
    <source>
        <dbReference type="ARBA" id="ARBA00022771"/>
    </source>
</evidence>
<dbReference type="InterPro" id="IPR013087">
    <property type="entry name" value="Znf_C2H2_type"/>
</dbReference>